<keyword evidence="3 7" id="KW-0378">Hydrolase</keyword>
<comment type="similarity">
    <text evidence="1">Belongs to the peptidase S49 family.</text>
</comment>
<dbReference type="EC" id="3.4.21.-" evidence="7"/>
<dbReference type="Proteomes" id="UP000031552">
    <property type="component" value="Unassembled WGS sequence"/>
</dbReference>
<gene>
    <name evidence="7" type="primary">sppA</name>
    <name evidence="7" type="ORF">CSEC_1978</name>
</gene>
<dbReference type="GO" id="GO:0008236">
    <property type="term" value="F:serine-type peptidase activity"/>
    <property type="evidence" value="ECO:0007669"/>
    <property type="project" value="UniProtKB-KW"/>
</dbReference>
<dbReference type="PANTHER" id="PTHR42987">
    <property type="entry name" value="PEPTIDASE S49"/>
    <property type="match status" value="1"/>
</dbReference>
<dbReference type="eggNOG" id="COG0616">
    <property type="taxonomic scope" value="Bacteria"/>
</dbReference>
<dbReference type="InterPro" id="IPR047272">
    <property type="entry name" value="S49_SppA_C"/>
</dbReference>
<evidence type="ECO:0000256" key="1">
    <source>
        <dbReference type="ARBA" id="ARBA00008683"/>
    </source>
</evidence>
<dbReference type="STRING" id="1437425.CSEC_1978"/>
<sequence>MKQGIFNSFKNFFNVFFGTLGFLFAFLVLGLLFGLAKSTDSSEIEQKFTPEIVANANGVRKAKSASAPVILEIDIDGIIGTRELNGSTVRRQLLESREDTLEGDRVKAILLYINTPGGTVTDANDIYRALMQYKAKYNVPIYAYVDGMSASGGMYVACAADKIFASDASIIGSIGVISPSIFNVSSLLDKLGVQSLTLYSGKGKDALNPTRPWKPGEEDNYKDLITYFYSQFVDLVVKSRPEINKKALVEEYGANIYPASTAQKIGFIDDADSSREKTLRALLEKLSIEDDYYQVIKLKDENWFSKLFEARTSALMTPETLHKIVIPEALPEELNGKFLYLWHAK</sequence>
<keyword evidence="5" id="KW-0812">Transmembrane</keyword>
<dbReference type="CDD" id="cd07023">
    <property type="entry name" value="S49_Sppa_N_C"/>
    <property type="match status" value="1"/>
</dbReference>
<reference evidence="7" key="1">
    <citation type="submission" date="2013-12" db="EMBL/GenBank/DDBJ databases">
        <authorList>
            <person name="Linke B."/>
        </authorList>
    </citation>
    <scope>NUCLEOTIDE SEQUENCE [LARGE SCALE GENOMIC DNA]</scope>
    <source>
        <strain evidence="7">CRIB-18</strain>
    </source>
</reference>
<evidence type="ECO:0000259" key="6">
    <source>
        <dbReference type="Pfam" id="PF01343"/>
    </source>
</evidence>
<evidence type="ECO:0000256" key="4">
    <source>
        <dbReference type="ARBA" id="ARBA00022825"/>
    </source>
</evidence>
<name>A0A090D2P0_9BACT</name>
<dbReference type="OrthoDB" id="9764363at2"/>
<dbReference type="SUPFAM" id="SSF52096">
    <property type="entry name" value="ClpP/crotonase"/>
    <property type="match status" value="1"/>
</dbReference>
<evidence type="ECO:0000256" key="2">
    <source>
        <dbReference type="ARBA" id="ARBA00022670"/>
    </source>
</evidence>
<accession>A0A090D2P0</accession>
<dbReference type="GO" id="GO:0006508">
    <property type="term" value="P:proteolysis"/>
    <property type="evidence" value="ECO:0007669"/>
    <property type="project" value="UniProtKB-KW"/>
</dbReference>
<feature type="domain" description="Peptidase S49" evidence="6">
    <location>
        <begin position="137"/>
        <end position="276"/>
    </location>
</feature>
<keyword evidence="5" id="KW-1133">Transmembrane helix</keyword>
<evidence type="ECO:0000256" key="3">
    <source>
        <dbReference type="ARBA" id="ARBA00022801"/>
    </source>
</evidence>
<evidence type="ECO:0000313" key="7">
    <source>
        <dbReference type="EMBL" id="CDR34785.1"/>
    </source>
</evidence>
<evidence type="ECO:0000256" key="5">
    <source>
        <dbReference type="SAM" id="Phobius"/>
    </source>
</evidence>
<comment type="caution">
    <text evidence="7">The sequence shown here is derived from an EMBL/GenBank/DDBJ whole genome shotgun (WGS) entry which is preliminary data.</text>
</comment>
<reference evidence="7" key="2">
    <citation type="submission" date="2014-09" db="EMBL/GenBank/DDBJ databases">
        <title>Criblamydia sequanensis harbors a mega-plasmid encoding arsenite resistance.</title>
        <authorList>
            <person name="Bertelli C."/>
            <person name="Goesmann A."/>
            <person name="Greub G."/>
        </authorList>
    </citation>
    <scope>NUCLEOTIDE SEQUENCE [LARGE SCALE GENOMIC DNA]</scope>
    <source>
        <strain evidence="7">CRIB-18</strain>
    </source>
</reference>
<dbReference type="Gene3D" id="3.90.226.10">
    <property type="entry name" value="2-enoyl-CoA Hydratase, Chain A, domain 1"/>
    <property type="match status" value="1"/>
</dbReference>
<dbReference type="InterPro" id="IPR002142">
    <property type="entry name" value="Peptidase_S49"/>
</dbReference>
<dbReference type="EMBL" id="CCEJ010000009">
    <property type="protein sequence ID" value="CDR34785.1"/>
    <property type="molecule type" value="Genomic_DNA"/>
</dbReference>
<proteinExistence type="inferred from homology"/>
<evidence type="ECO:0000313" key="8">
    <source>
        <dbReference type="Proteomes" id="UP000031552"/>
    </source>
</evidence>
<dbReference type="AlphaFoldDB" id="A0A090D2P0"/>
<dbReference type="PANTHER" id="PTHR42987:SF4">
    <property type="entry name" value="PROTEASE SOHB-RELATED"/>
    <property type="match status" value="1"/>
</dbReference>
<feature type="transmembrane region" description="Helical" evidence="5">
    <location>
        <begin position="12"/>
        <end position="36"/>
    </location>
</feature>
<organism evidence="7 8">
    <name type="scientific">Candidatus Criblamydia sequanensis CRIB-18</name>
    <dbReference type="NCBI Taxonomy" id="1437425"/>
    <lineage>
        <taxon>Bacteria</taxon>
        <taxon>Pseudomonadati</taxon>
        <taxon>Chlamydiota</taxon>
        <taxon>Chlamydiia</taxon>
        <taxon>Parachlamydiales</taxon>
        <taxon>Candidatus Criblamydiaceae</taxon>
        <taxon>Candidatus Criblamydia</taxon>
    </lineage>
</organism>
<keyword evidence="5" id="KW-0472">Membrane</keyword>
<dbReference type="RefSeq" id="WP_041018316.1">
    <property type="nucleotide sequence ID" value="NZ_CCEJ010000009.1"/>
</dbReference>
<dbReference type="InterPro" id="IPR029045">
    <property type="entry name" value="ClpP/crotonase-like_dom_sf"/>
</dbReference>
<keyword evidence="8" id="KW-1185">Reference proteome</keyword>
<dbReference type="Pfam" id="PF01343">
    <property type="entry name" value="Peptidase_S49"/>
    <property type="match status" value="1"/>
</dbReference>
<protein>
    <submittedName>
        <fullName evidence="7">Signal peptide peptidase SppA</fullName>
        <ecNumber evidence="7">3.4.21.-</ecNumber>
    </submittedName>
</protein>
<keyword evidence="4" id="KW-0720">Serine protease</keyword>
<keyword evidence="2" id="KW-0645">Protease</keyword>